<dbReference type="PRINTS" id="PR01490">
    <property type="entry name" value="RTXTOXIND"/>
</dbReference>
<evidence type="ECO:0000259" key="5">
    <source>
        <dbReference type="Pfam" id="PF25917"/>
    </source>
</evidence>
<evidence type="ECO:0000259" key="6">
    <source>
        <dbReference type="Pfam" id="PF25954"/>
    </source>
</evidence>
<evidence type="ECO:0000259" key="4">
    <source>
        <dbReference type="Pfam" id="PF25876"/>
    </source>
</evidence>
<dbReference type="Proteomes" id="UP000675880">
    <property type="component" value="Unassembled WGS sequence"/>
</dbReference>
<name>A0ABM8QR10_9BACT</name>
<dbReference type="InterPro" id="IPR050465">
    <property type="entry name" value="UPF0194_transport"/>
</dbReference>
<keyword evidence="2 3" id="KW-0175">Coiled coil</keyword>
<dbReference type="Pfam" id="PF25917">
    <property type="entry name" value="BSH_RND"/>
    <property type="match status" value="1"/>
</dbReference>
<accession>A0ABM8QR10</accession>
<dbReference type="PANTHER" id="PTHR32347">
    <property type="entry name" value="EFFLUX SYSTEM COMPONENT YKNX-RELATED"/>
    <property type="match status" value="1"/>
</dbReference>
<dbReference type="RefSeq" id="WP_213040968.1">
    <property type="nucleotide sequence ID" value="NZ_CAJNBJ010000001.1"/>
</dbReference>
<dbReference type="SUPFAM" id="SSF111369">
    <property type="entry name" value="HlyD-like secretion proteins"/>
    <property type="match status" value="2"/>
</dbReference>
<evidence type="ECO:0000256" key="1">
    <source>
        <dbReference type="ARBA" id="ARBA00004196"/>
    </source>
</evidence>
<organism evidence="7 8">
    <name type="scientific">Nitrospira defluvii</name>
    <dbReference type="NCBI Taxonomy" id="330214"/>
    <lineage>
        <taxon>Bacteria</taxon>
        <taxon>Pseudomonadati</taxon>
        <taxon>Nitrospirota</taxon>
        <taxon>Nitrospiria</taxon>
        <taxon>Nitrospirales</taxon>
        <taxon>Nitrospiraceae</taxon>
        <taxon>Nitrospira</taxon>
    </lineage>
</organism>
<dbReference type="EMBL" id="CAJNBJ010000001">
    <property type="protein sequence ID" value="CAE6710598.1"/>
    <property type="molecule type" value="Genomic_DNA"/>
</dbReference>
<dbReference type="PANTHER" id="PTHR32347:SF23">
    <property type="entry name" value="BLL5650 PROTEIN"/>
    <property type="match status" value="1"/>
</dbReference>
<feature type="coiled-coil region" evidence="3">
    <location>
        <begin position="186"/>
        <end position="233"/>
    </location>
</feature>
<comment type="subcellular location">
    <subcellularLocation>
        <location evidence="1">Cell envelope</location>
    </subcellularLocation>
</comment>
<dbReference type="InterPro" id="IPR058625">
    <property type="entry name" value="MdtA-like_BSH"/>
</dbReference>
<keyword evidence="8" id="KW-1185">Reference proteome</keyword>
<feature type="domain" description="Multidrug resistance protein MdtA-like barrel-sandwich hybrid" evidence="5">
    <location>
        <begin position="48"/>
        <end position="262"/>
    </location>
</feature>
<feature type="domain" description="CusB-like beta-barrel" evidence="6">
    <location>
        <begin position="271"/>
        <end position="352"/>
    </location>
</feature>
<evidence type="ECO:0000256" key="3">
    <source>
        <dbReference type="SAM" id="Coils"/>
    </source>
</evidence>
<dbReference type="Pfam" id="PF25876">
    <property type="entry name" value="HH_MFP_RND"/>
    <property type="match status" value="1"/>
</dbReference>
<dbReference type="Gene3D" id="1.10.287.470">
    <property type="entry name" value="Helix hairpin bin"/>
    <property type="match status" value="1"/>
</dbReference>
<dbReference type="Pfam" id="PF25954">
    <property type="entry name" value="Beta-barrel_RND_2"/>
    <property type="match status" value="1"/>
</dbReference>
<dbReference type="Gene3D" id="2.40.30.170">
    <property type="match status" value="1"/>
</dbReference>
<dbReference type="InterPro" id="IPR058792">
    <property type="entry name" value="Beta-barrel_RND_2"/>
</dbReference>
<dbReference type="Gene3D" id="2.40.50.100">
    <property type="match status" value="2"/>
</dbReference>
<protein>
    <submittedName>
        <fullName evidence="7">Secretion protein HlyD</fullName>
    </submittedName>
</protein>
<evidence type="ECO:0000313" key="8">
    <source>
        <dbReference type="Proteomes" id="UP000675880"/>
    </source>
</evidence>
<evidence type="ECO:0000313" key="7">
    <source>
        <dbReference type="EMBL" id="CAE6710598.1"/>
    </source>
</evidence>
<comment type="caution">
    <text evidence="7">The sequence shown here is derived from an EMBL/GenBank/DDBJ whole genome shotgun (WGS) entry which is preliminary data.</text>
</comment>
<reference evidence="7 8" key="1">
    <citation type="submission" date="2021-02" db="EMBL/GenBank/DDBJ databases">
        <authorList>
            <person name="Han P."/>
        </authorList>
    </citation>
    <scope>NUCLEOTIDE SEQUENCE [LARGE SCALE GENOMIC DNA]</scope>
    <source>
        <strain evidence="7">Candidatus Nitrospira sp. ZN2</strain>
    </source>
</reference>
<gene>
    <name evidence="7" type="ORF">NSPZN2_11194</name>
</gene>
<sequence length="367" mass="40005">MSLRTSTIAAAVLASVLIAGYVVLDRLVWQDGLPEGLIQANGRIEGDHVTVASKFPGRVVDLAAREGAEVVKGTVLIRLDDAQTKAKVDQALRLVESLISQVEAAHTALAVLNLEVPLSIEAADAKVASARALIRKAKAVEYEARRDAERVRALLPEQAVSQQHVDQADARWKVAVTDIAVSQAALDQAGKELAQAELGRERIRSKEAEVAALERQRDQADAALAEIRSVLDDLTIVAPTSGTVTTRMVDVGEVVATGAPLLELVDLDRLYLQVYVPELQVGKVRLDLPARIHTDAFPDEPFEATVRYIASKAEFTPKEVQTPDERVKLIYAVRLYLKANPNHRLTPGLPADAVIRWKDDVAWSKPR</sequence>
<proteinExistence type="predicted"/>
<evidence type="ECO:0000256" key="2">
    <source>
        <dbReference type="ARBA" id="ARBA00023054"/>
    </source>
</evidence>
<feature type="domain" description="Multidrug resistance protein MdtA-like alpha-helical hairpin" evidence="4">
    <location>
        <begin position="128"/>
        <end position="195"/>
    </location>
</feature>
<dbReference type="InterPro" id="IPR058624">
    <property type="entry name" value="MdtA-like_HH"/>
</dbReference>